<keyword evidence="4" id="KW-1185">Reference proteome</keyword>
<evidence type="ECO:0000259" key="2">
    <source>
        <dbReference type="Pfam" id="PF23343"/>
    </source>
</evidence>
<gene>
    <name evidence="3" type="ORF">PCO31111_03967</name>
</gene>
<sequence length="258" mass="30353">MLETSVSDYPFRDEYLVRGRNFGEGVTELNVIKFSRYMRAQQLHTMPKAKRGESEKKEDNRLASAKRARRRVRLLCKALGADRMITLTYRENMKDKKRLNRDYDKVRRRLGKYMDFQYVAVAERQKRGAWHIHIAVKGRQNYRLLRSIWHSVVGANNGNVDVRNPLREKGLRHKLAAYLSKYITKDFAEHKANEKRYWSSKGIKVPENESIAHILSDEPEKAIVIAFDTAEAWGASMDRCQVFWDDWQGCLWLATREN</sequence>
<evidence type="ECO:0000313" key="4">
    <source>
        <dbReference type="Proteomes" id="UP000383971"/>
    </source>
</evidence>
<feature type="compositionally biased region" description="Basic and acidic residues" evidence="1">
    <location>
        <begin position="50"/>
        <end position="61"/>
    </location>
</feature>
<protein>
    <submittedName>
        <fullName evidence="3">Bacteriophage-related protein</fullName>
    </submittedName>
</protein>
<dbReference type="EMBL" id="CABPSE010000015">
    <property type="protein sequence ID" value="VVE37139.1"/>
    <property type="molecule type" value="Genomic_DNA"/>
</dbReference>
<evidence type="ECO:0000256" key="1">
    <source>
        <dbReference type="SAM" id="MobiDB-lite"/>
    </source>
</evidence>
<feature type="domain" description="Replication-associated protein ORF2/G2P" evidence="2">
    <location>
        <begin position="83"/>
        <end position="186"/>
    </location>
</feature>
<dbReference type="RefSeq" id="WP_174977297.1">
    <property type="nucleotide sequence ID" value="NZ_CABPSE010000015.1"/>
</dbReference>
<dbReference type="InterPro" id="IPR056906">
    <property type="entry name" value="ORF2/G2P_dom"/>
</dbReference>
<evidence type="ECO:0000313" key="3">
    <source>
        <dbReference type="EMBL" id="VVE37139.1"/>
    </source>
</evidence>
<feature type="region of interest" description="Disordered" evidence="1">
    <location>
        <begin position="44"/>
        <end position="66"/>
    </location>
</feature>
<accession>A0A5E4XKU5</accession>
<dbReference type="AlphaFoldDB" id="A0A5E4XKU5"/>
<organism evidence="3 4">
    <name type="scientific">Pandoraea communis</name>
    <dbReference type="NCBI Taxonomy" id="2508297"/>
    <lineage>
        <taxon>Bacteria</taxon>
        <taxon>Pseudomonadati</taxon>
        <taxon>Pseudomonadota</taxon>
        <taxon>Betaproteobacteria</taxon>
        <taxon>Burkholderiales</taxon>
        <taxon>Burkholderiaceae</taxon>
        <taxon>Pandoraea</taxon>
    </lineage>
</organism>
<reference evidence="3 4" key="1">
    <citation type="submission" date="2019-08" db="EMBL/GenBank/DDBJ databases">
        <authorList>
            <person name="Peeters C."/>
        </authorList>
    </citation>
    <scope>NUCLEOTIDE SEQUENCE [LARGE SCALE GENOMIC DNA]</scope>
    <source>
        <strain evidence="3 4">LMG 31111</strain>
    </source>
</reference>
<dbReference type="Pfam" id="PF23343">
    <property type="entry name" value="REP_ORF2-G2P"/>
    <property type="match status" value="1"/>
</dbReference>
<dbReference type="Proteomes" id="UP000383971">
    <property type="component" value="Unassembled WGS sequence"/>
</dbReference>
<name>A0A5E4XKU5_9BURK</name>
<proteinExistence type="predicted"/>